<gene>
    <name evidence="9" type="ORF">MKZ38_008011</name>
</gene>
<feature type="binding site" evidence="6">
    <location>
        <position position="197"/>
    </location>
    <ligand>
        <name>ATP</name>
        <dbReference type="ChEBI" id="CHEBI:30616"/>
    </ligand>
</feature>
<evidence type="ECO:0000256" key="7">
    <source>
        <dbReference type="SAM" id="MobiDB-lite"/>
    </source>
</evidence>
<dbReference type="PROSITE" id="PS50011">
    <property type="entry name" value="PROTEIN_KINASE_DOM"/>
    <property type="match status" value="1"/>
</dbReference>
<dbReference type="SMART" id="SM00220">
    <property type="entry name" value="S_TKc"/>
    <property type="match status" value="1"/>
</dbReference>
<accession>A0AAD5RWA8</accession>
<feature type="domain" description="Protein kinase" evidence="8">
    <location>
        <begin position="168"/>
        <end position="672"/>
    </location>
</feature>
<dbReference type="Gene3D" id="3.30.200.20">
    <property type="entry name" value="Phosphorylase Kinase, domain 1"/>
    <property type="match status" value="1"/>
</dbReference>
<dbReference type="Proteomes" id="UP001201980">
    <property type="component" value="Unassembled WGS sequence"/>
</dbReference>
<feature type="region of interest" description="Disordered" evidence="7">
    <location>
        <begin position="290"/>
        <end position="325"/>
    </location>
</feature>
<evidence type="ECO:0000313" key="9">
    <source>
        <dbReference type="EMBL" id="KAJ2904480.1"/>
    </source>
</evidence>
<dbReference type="PROSITE" id="PS00107">
    <property type="entry name" value="PROTEIN_KINASE_ATP"/>
    <property type="match status" value="1"/>
</dbReference>
<keyword evidence="1" id="KW-0808">Transferase</keyword>
<keyword evidence="2 6" id="KW-0547">Nucleotide-binding</keyword>
<dbReference type="InterPro" id="IPR008271">
    <property type="entry name" value="Ser/Thr_kinase_AS"/>
</dbReference>
<protein>
    <recommendedName>
        <fullName evidence="8">Protein kinase domain-containing protein</fullName>
    </recommendedName>
</protein>
<keyword evidence="10" id="KW-1185">Reference proteome</keyword>
<dbReference type="PANTHER" id="PTHR11042">
    <property type="entry name" value="EUKARYOTIC TRANSLATION INITIATION FACTOR 2-ALPHA KINASE EIF2-ALPHA KINASE -RELATED"/>
    <property type="match status" value="1"/>
</dbReference>
<organism evidence="9 10">
    <name type="scientific">Zalerion maritima</name>
    <dbReference type="NCBI Taxonomy" id="339359"/>
    <lineage>
        <taxon>Eukaryota</taxon>
        <taxon>Fungi</taxon>
        <taxon>Dikarya</taxon>
        <taxon>Ascomycota</taxon>
        <taxon>Pezizomycotina</taxon>
        <taxon>Sordariomycetes</taxon>
        <taxon>Lulworthiomycetidae</taxon>
        <taxon>Lulworthiales</taxon>
        <taxon>Lulworthiaceae</taxon>
        <taxon>Zalerion</taxon>
    </lineage>
</organism>
<evidence type="ECO:0000256" key="6">
    <source>
        <dbReference type="PROSITE-ProRule" id="PRU10141"/>
    </source>
</evidence>
<evidence type="ECO:0000256" key="3">
    <source>
        <dbReference type="ARBA" id="ARBA00022777"/>
    </source>
</evidence>
<keyword evidence="4 6" id="KW-0067">ATP-binding</keyword>
<dbReference type="Pfam" id="PF00069">
    <property type="entry name" value="Pkinase"/>
    <property type="match status" value="2"/>
</dbReference>
<keyword evidence="3" id="KW-0418">Kinase</keyword>
<dbReference type="GO" id="GO:0005634">
    <property type="term" value="C:nucleus"/>
    <property type="evidence" value="ECO:0007669"/>
    <property type="project" value="TreeGrafter"/>
</dbReference>
<name>A0AAD5RWA8_9PEZI</name>
<evidence type="ECO:0000256" key="4">
    <source>
        <dbReference type="ARBA" id="ARBA00022840"/>
    </source>
</evidence>
<dbReference type="GO" id="GO:0004672">
    <property type="term" value="F:protein kinase activity"/>
    <property type="evidence" value="ECO:0007669"/>
    <property type="project" value="InterPro"/>
</dbReference>
<dbReference type="GO" id="GO:0005737">
    <property type="term" value="C:cytoplasm"/>
    <property type="evidence" value="ECO:0007669"/>
    <property type="project" value="TreeGrafter"/>
</dbReference>
<dbReference type="InterPro" id="IPR050339">
    <property type="entry name" value="CC_SR_Kinase"/>
</dbReference>
<comment type="caution">
    <text evidence="9">The sequence shown here is derived from an EMBL/GenBank/DDBJ whole genome shotgun (WGS) entry which is preliminary data.</text>
</comment>
<comment type="similarity">
    <text evidence="5">Belongs to the protein kinase superfamily. Ser/Thr protein kinase family. GCN2 subfamily.</text>
</comment>
<evidence type="ECO:0000256" key="5">
    <source>
        <dbReference type="ARBA" id="ARBA00037982"/>
    </source>
</evidence>
<evidence type="ECO:0000256" key="1">
    <source>
        <dbReference type="ARBA" id="ARBA00022679"/>
    </source>
</evidence>
<feature type="compositionally biased region" description="Acidic residues" evidence="7">
    <location>
        <begin position="299"/>
        <end position="325"/>
    </location>
</feature>
<dbReference type="EMBL" id="JAKWBI020000053">
    <property type="protein sequence ID" value="KAJ2904480.1"/>
    <property type="molecule type" value="Genomic_DNA"/>
</dbReference>
<proteinExistence type="inferred from homology"/>
<dbReference type="InterPro" id="IPR017441">
    <property type="entry name" value="Protein_kinase_ATP_BS"/>
</dbReference>
<dbReference type="SUPFAM" id="SSF56112">
    <property type="entry name" value="Protein kinase-like (PK-like)"/>
    <property type="match status" value="1"/>
</dbReference>
<evidence type="ECO:0000313" key="10">
    <source>
        <dbReference type="Proteomes" id="UP001201980"/>
    </source>
</evidence>
<dbReference type="InterPro" id="IPR000719">
    <property type="entry name" value="Prot_kinase_dom"/>
</dbReference>
<evidence type="ECO:0000256" key="2">
    <source>
        <dbReference type="ARBA" id="ARBA00022741"/>
    </source>
</evidence>
<dbReference type="Gene3D" id="1.10.510.10">
    <property type="entry name" value="Transferase(Phosphotransferase) domain 1"/>
    <property type="match status" value="1"/>
</dbReference>
<sequence>MNSSRKVSGLIRTDPATSPSDVVYRAFLSNLASKALVQAKKKVEEDTAPAALEDPRQSQALVKSFAEASFSALAKQAALQGYVPQEIADSATLESMAVVDGQINETVKKVINQAATGMLPSDGNPYRTGGGVSSAPINAYITPMILGHQVEPGGPSASGSDWQDMSRYTYMNELGSGGFGKVYLVLDQLLGKPYALKQIRLSKGATAGEIEEVVSEVRALANMSHGNVVRLYSAWAEKQPHVSAFVESQDGTAASLYASGNRFLGEEPCDSTHSFLKVLGAHGSAKAKKIAQVSGTDIKDDDTTDDDDDSSNDPNYDDTDGEEATENDLILSEEDTNPFGPGIPEHNVTDDDGGIVFTDNITGTAENHSEDDGDGSIVFTKSIACRDGQQEESGSMANSGQHMAMVRYHKAFKEDEDTKENDLAPKVSSPAKHEALILAPSARVLCYTMDYHPMNLEHFIFAYVREDEKRRLKNRFTDGVCPHHCGHLLPALDMLSAICDGLCHIHTRKFAHRDIKPANILISVSSVKPDYASFVDLKGCPECDSLHCEEDGGWHSSSNAIRYAVPHVTDFGTAVALGCQKRDYYTNAGTKAYNARDPTPSAKSDIYALGVIALELFSCPATGSERARVRDSREVMGKFSDEFKQEMHAGIRGMTEKNTNTRWGMDEVKEWLSRMRYMCGQSEQRVEL</sequence>
<dbReference type="InterPro" id="IPR011009">
    <property type="entry name" value="Kinase-like_dom_sf"/>
</dbReference>
<dbReference type="GO" id="GO:0005524">
    <property type="term" value="F:ATP binding"/>
    <property type="evidence" value="ECO:0007669"/>
    <property type="project" value="UniProtKB-UniRule"/>
</dbReference>
<dbReference type="AlphaFoldDB" id="A0AAD5RWA8"/>
<dbReference type="PROSITE" id="PS00108">
    <property type="entry name" value="PROTEIN_KINASE_ST"/>
    <property type="match status" value="1"/>
</dbReference>
<evidence type="ECO:0000259" key="8">
    <source>
        <dbReference type="PROSITE" id="PS50011"/>
    </source>
</evidence>
<reference evidence="9" key="1">
    <citation type="submission" date="2022-07" db="EMBL/GenBank/DDBJ databases">
        <title>Draft genome sequence of Zalerion maritima ATCC 34329, a (micro)plastics degrading marine fungus.</title>
        <authorList>
            <person name="Paco A."/>
            <person name="Goncalves M.F.M."/>
            <person name="Rocha-Santos T.A.P."/>
            <person name="Alves A."/>
        </authorList>
    </citation>
    <scope>NUCLEOTIDE SEQUENCE</scope>
    <source>
        <strain evidence="9">ATCC 34329</strain>
    </source>
</reference>